<dbReference type="AlphaFoldDB" id="A0A9N9CP68"/>
<evidence type="ECO:0000313" key="2">
    <source>
        <dbReference type="Proteomes" id="UP000789831"/>
    </source>
</evidence>
<comment type="caution">
    <text evidence="1">The sequence shown here is derived from an EMBL/GenBank/DDBJ whole genome shotgun (WGS) entry which is preliminary data.</text>
</comment>
<accession>A0A9N9CP68</accession>
<keyword evidence="2" id="KW-1185">Reference proteome</keyword>
<dbReference type="EMBL" id="CAJVPL010002326">
    <property type="protein sequence ID" value="CAG8606972.1"/>
    <property type="molecule type" value="Genomic_DNA"/>
</dbReference>
<gene>
    <name evidence="1" type="ORF">AGERDE_LOCUS9390</name>
</gene>
<dbReference type="Proteomes" id="UP000789831">
    <property type="component" value="Unassembled WGS sequence"/>
</dbReference>
<protein>
    <submittedName>
        <fullName evidence="1">7011_t:CDS:1</fullName>
    </submittedName>
</protein>
<dbReference type="OrthoDB" id="2394087at2759"/>
<reference evidence="1" key="1">
    <citation type="submission" date="2021-06" db="EMBL/GenBank/DDBJ databases">
        <authorList>
            <person name="Kallberg Y."/>
            <person name="Tangrot J."/>
            <person name="Rosling A."/>
        </authorList>
    </citation>
    <scope>NUCLEOTIDE SEQUENCE</scope>
    <source>
        <strain evidence="1">MT106</strain>
    </source>
</reference>
<proteinExistence type="predicted"/>
<name>A0A9N9CP68_9GLOM</name>
<organism evidence="1 2">
    <name type="scientific">Ambispora gerdemannii</name>
    <dbReference type="NCBI Taxonomy" id="144530"/>
    <lineage>
        <taxon>Eukaryota</taxon>
        <taxon>Fungi</taxon>
        <taxon>Fungi incertae sedis</taxon>
        <taxon>Mucoromycota</taxon>
        <taxon>Glomeromycotina</taxon>
        <taxon>Glomeromycetes</taxon>
        <taxon>Archaeosporales</taxon>
        <taxon>Ambisporaceae</taxon>
        <taxon>Ambispora</taxon>
    </lineage>
</organism>
<evidence type="ECO:0000313" key="1">
    <source>
        <dbReference type="EMBL" id="CAG8606972.1"/>
    </source>
</evidence>
<sequence length="176" mass="19981">MTARDMQLIRYGDGESENYSSDSNTYSYNISECESENCSDYGSDYESDIETNTIETPVSQPPNIENKFLIQHIPWSKVCKIASSPTRDMSNNRGSLEEIHLWDYLLPNYGAKEGISLLDAYTQEALADKLVIQVEQEVYGLPGIHEYINGQRPLRTVIDIDASREVMEAEKVKARD</sequence>